<dbReference type="AlphaFoldDB" id="A0A1H4LZJ5"/>
<evidence type="ECO:0000256" key="7">
    <source>
        <dbReference type="SAM" id="Phobius"/>
    </source>
</evidence>
<evidence type="ECO:0000259" key="8">
    <source>
        <dbReference type="Pfam" id="PF04024"/>
    </source>
</evidence>
<keyword evidence="2" id="KW-1003">Cell membrane</keyword>
<feature type="transmembrane region" description="Helical" evidence="7">
    <location>
        <begin position="75"/>
        <end position="102"/>
    </location>
</feature>
<dbReference type="InterPro" id="IPR007168">
    <property type="entry name" value="Phageshock_PspC_N"/>
</dbReference>
<feature type="transmembrane region" description="Helical" evidence="7">
    <location>
        <begin position="277"/>
        <end position="297"/>
    </location>
</feature>
<keyword evidence="10" id="KW-1185">Reference proteome</keyword>
<organism evidence="9 10">
    <name type="scientific">Arthrobacter woluwensis</name>
    <dbReference type="NCBI Taxonomy" id="156980"/>
    <lineage>
        <taxon>Bacteria</taxon>
        <taxon>Bacillati</taxon>
        <taxon>Actinomycetota</taxon>
        <taxon>Actinomycetes</taxon>
        <taxon>Micrococcales</taxon>
        <taxon>Micrococcaceae</taxon>
        <taxon>Arthrobacter</taxon>
    </lineage>
</organism>
<dbReference type="GO" id="GO:0005886">
    <property type="term" value="C:plasma membrane"/>
    <property type="evidence" value="ECO:0007669"/>
    <property type="project" value="UniProtKB-SubCell"/>
</dbReference>
<dbReference type="Proteomes" id="UP000182652">
    <property type="component" value="Unassembled WGS sequence"/>
</dbReference>
<protein>
    <submittedName>
        <fullName evidence="9">Phage shock protein PspC (Stress-responsive transcriptional regulator)</fullName>
    </submittedName>
</protein>
<evidence type="ECO:0000313" key="9">
    <source>
        <dbReference type="EMBL" id="SEB76126.1"/>
    </source>
</evidence>
<evidence type="ECO:0000256" key="4">
    <source>
        <dbReference type="ARBA" id="ARBA00022989"/>
    </source>
</evidence>
<name>A0A1H4LZJ5_9MICC</name>
<keyword evidence="5 7" id="KW-0472">Membrane</keyword>
<evidence type="ECO:0000256" key="5">
    <source>
        <dbReference type="ARBA" id="ARBA00023136"/>
    </source>
</evidence>
<evidence type="ECO:0000256" key="2">
    <source>
        <dbReference type="ARBA" id="ARBA00022475"/>
    </source>
</evidence>
<feature type="transmembrane region" description="Helical" evidence="7">
    <location>
        <begin position="309"/>
        <end position="330"/>
    </location>
</feature>
<feature type="compositionally biased region" description="Low complexity" evidence="6">
    <location>
        <begin position="215"/>
        <end position="236"/>
    </location>
</feature>
<dbReference type="STRING" id="156980.SAMN04489745_1178"/>
<dbReference type="PANTHER" id="PTHR33885:SF3">
    <property type="entry name" value="PHAGE SHOCK PROTEIN C"/>
    <property type="match status" value="1"/>
</dbReference>
<reference evidence="9 10" key="1">
    <citation type="submission" date="2016-10" db="EMBL/GenBank/DDBJ databases">
        <authorList>
            <person name="de Groot N.N."/>
        </authorList>
    </citation>
    <scope>NUCLEOTIDE SEQUENCE [LARGE SCALE GENOMIC DNA]</scope>
    <source>
        <strain evidence="9 10">DSM 10495</strain>
    </source>
</reference>
<evidence type="ECO:0000256" key="6">
    <source>
        <dbReference type="SAM" id="MobiDB-lite"/>
    </source>
</evidence>
<evidence type="ECO:0000256" key="3">
    <source>
        <dbReference type="ARBA" id="ARBA00022692"/>
    </source>
</evidence>
<feature type="transmembrane region" description="Helical" evidence="7">
    <location>
        <begin position="337"/>
        <end position="355"/>
    </location>
</feature>
<keyword evidence="3 7" id="KW-0812">Transmembrane</keyword>
<dbReference type="EMBL" id="FNSN01000003">
    <property type="protein sequence ID" value="SEB76126.1"/>
    <property type="molecule type" value="Genomic_DNA"/>
</dbReference>
<sequence>MNTHSTTPEEPRQPAGATAEAGQQGPGTSHEAPRTAHTSQDFFSWIRSLGIRRGSDRWLGGVCSGLADRFGIDPLIVRGIFIVLAVFAGVGVLAYGIAWALLPEPDGRIHVQEAAAGRWSGGMTGALITTIIGFPSLGRGFWEWGWNGVNALFWTLVWVGAAAFGIYYVIQHKRAKDARRAGTDPMPDAPTSPGSPADGFRHTGWDATGVPQPFTASATGTAAPAPSYQATTTADLPAPPLPSPSLAAPSAPAPPRATPPAAPRPPKIPRHRQGPGSALVAVFVGLALLVGGALKALDAARVIDLGTASTAVVLASGAAVLGLGVLIAGIRGRTSGFLGFLAVVGLVIGAFFTIAPRAEGLHFQNRDWTPAGVEQARQGFDLTGGKGTVDLSGLGGGAPLSSRVVVPLDVTAGNLTLVIPDNIPVLIRTDLTFASLAQDGTDTGHVADKGTRTYNDGKPGQPLVIELDGTFSNISVQEGSL</sequence>
<accession>A0A1H4LZJ5</accession>
<dbReference type="Pfam" id="PF04024">
    <property type="entry name" value="PspC"/>
    <property type="match status" value="1"/>
</dbReference>
<feature type="region of interest" description="Disordered" evidence="6">
    <location>
        <begin position="179"/>
        <end position="273"/>
    </location>
</feature>
<dbReference type="RefSeq" id="WP_082724031.1">
    <property type="nucleotide sequence ID" value="NZ_FNSN01000003.1"/>
</dbReference>
<proteinExistence type="predicted"/>
<feature type="domain" description="Phage shock protein PspC N-terminal" evidence="8">
    <location>
        <begin position="52"/>
        <end position="104"/>
    </location>
</feature>
<gene>
    <name evidence="9" type="ORF">SAMN04489745_1178</name>
</gene>
<keyword evidence="4 7" id="KW-1133">Transmembrane helix</keyword>
<evidence type="ECO:0000313" key="10">
    <source>
        <dbReference type="Proteomes" id="UP000182652"/>
    </source>
</evidence>
<comment type="subcellular location">
    <subcellularLocation>
        <location evidence="1">Cell membrane</location>
        <topology evidence="1">Single-pass membrane protein</topology>
    </subcellularLocation>
</comment>
<feature type="transmembrane region" description="Helical" evidence="7">
    <location>
        <begin position="148"/>
        <end position="170"/>
    </location>
</feature>
<feature type="region of interest" description="Disordered" evidence="6">
    <location>
        <begin position="1"/>
        <end position="37"/>
    </location>
</feature>
<evidence type="ECO:0000256" key="1">
    <source>
        <dbReference type="ARBA" id="ARBA00004162"/>
    </source>
</evidence>
<feature type="compositionally biased region" description="Pro residues" evidence="6">
    <location>
        <begin position="251"/>
        <end position="266"/>
    </location>
</feature>
<dbReference type="InterPro" id="IPR052027">
    <property type="entry name" value="PspC"/>
</dbReference>
<dbReference type="PANTHER" id="PTHR33885">
    <property type="entry name" value="PHAGE SHOCK PROTEIN C"/>
    <property type="match status" value="1"/>
</dbReference>
<feature type="transmembrane region" description="Helical" evidence="7">
    <location>
        <begin position="123"/>
        <end position="142"/>
    </location>
</feature>